<name>A0ABT9HLT4_9SPHN</name>
<dbReference type="SUPFAM" id="SSF46785">
    <property type="entry name" value="Winged helix' DNA-binding domain"/>
    <property type="match status" value="1"/>
</dbReference>
<protein>
    <submittedName>
        <fullName evidence="1">Winged helix DNA-binding protein</fullName>
    </submittedName>
</protein>
<organism evidence="1 2">
    <name type="scientific">Qipengyuania profundimaris</name>
    <dbReference type="NCBI Taxonomy" id="3067652"/>
    <lineage>
        <taxon>Bacteria</taxon>
        <taxon>Pseudomonadati</taxon>
        <taxon>Pseudomonadota</taxon>
        <taxon>Alphaproteobacteria</taxon>
        <taxon>Sphingomonadales</taxon>
        <taxon>Erythrobacteraceae</taxon>
        <taxon>Qipengyuania</taxon>
    </lineage>
</organism>
<evidence type="ECO:0000313" key="2">
    <source>
        <dbReference type="Proteomes" id="UP001240639"/>
    </source>
</evidence>
<accession>A0ABT9HLT4</accession>
<keyword evidence="1" id="KW-0238">DNA-binding</keyword>
<proteinExistence type="predicted"/>
<dbReference type="InterPro" id="IPR036388">
    <property type="entry name" value="WH-like_DNA-bd_sf"/>
</dbReference>
<dbReference type="InterPro" id="IPR036390">
    <property type="entry name" value="WH_DNA-bd_sf"/>
</dbReference>
<evidence type="ECO:0000313" key="1">
    <source>
        <dbReference type="EMBL" id="MDP4574117.1"/>
    </source>
</evidence>
<reference evidence="1 2" key="1">
    <citation type="submission" date="2023-08" db="EMBL/GenBank/DDBJ databases">
        <title>genomic of G39.</title>
        <authorList>
            <person name="Wang Y."/>
        </authorList>
    </citation>
    <scope>NUCLEOTIDE SEQUENCE [LARGE SCALE GENOMIC DNA]</scope>
    <source>
        <strain evidence="1 2">G39</strain>
    </source>
</reference>
<dbReference type="Proteomes" id="UP001240639">
    <property type="component" value="Unassembled WGS sequence"/>
</dbReference>
<sequence>MTQDQEDELRAIGERLIAMAVGTPRAPGLASTVEAIADENLIAFAECEIRRRQARHSSLPSDIFGEGAWNILLDLFVMGARGKPVSISSACIASGLPPTTALRYIEALVALDLVFREDDPKDARRLHLNLSDKGKLDLRAALTAMMTASRVTRDNEASI</sequence>
<dbReference type="GO" id="GO:0003677">
    <property type="term" value="F:DNA binding"/>
    <property type="evidence" value="ECO:0007669"/>
    <property type="project" value="UniProtKB-KW"/>
</dbReference>
<comment type="caution">
    <text evidence="1">The sequence shown here is derived from an EMBL/GenBank/DDBJ whole genome shotgun (WGS) entry which is preliminary data.</text>
</comment>
<dbReference type="Gene3D" id="1.10.10.10">
    <property type="entry name" value="Winged helix-like DNA-binding domain superfamily/Winged helix DNA-binding domain"/>
    <property type="match status" value="1"/>
</dbReference>
<dbReference type="EMBL" id="JAVAIM010000001">
    <property type="protein sequence ID" value="MDP4574117.1"/>
    <property type="molecule type" value="Genomic_DNA"/>
</dbReference>
<keyword evidence="2" id="KW-1185">Reference proteome</keyword>
<gene>
    <name evidence="1" type="ORF">Q9K02_03050</name>
</gene>
<dbReference type="RefSeq" id="WP_305931564.1">
    <property type="nucleotide sequence ID" value="NZ_JAVAIM010000001.1"/>
</dbReference>